<dbReference type="RefSeq" id="WP_335734592.1">
    <property type="nucleotide sequence ID" value="NZ_JALAAR010000002.1"/>
</dbReference>
<evidence type="ECO:0000313" key="2">
    <source>
        <dbReference type="Proteomes" id="UP001375382"/>
    </source>
</evidence>
<proteinExistence type="predicted"/>
<gene>
    <name evidence="1" type="ORF">MN202_02925</name>
</gene>
<sequence>MTTLIATALIDSDGQPQFGHFASPVTDLMLHRFDYRTVMDKPASGLARYFHFKQFQFVSLCHADWQIGVAIADIRYAANSFCYFFNRNSQQLDEVSQLKPLSIGVSMSASPVSGTALFNGKQHIQLTPQGLNWQLKLSGSLLQGDINLTAAPGSMPLALCTPTGYNGWTYTQKHNALDVSGQLQYRNQALDLTCALAGYDFSAGYMRRETSWRWGSISALLPQGRFGLNLASGVNETGDNENCLWLNGSRQLLPAVRIKLNRQQPEQPWHYCSHDAAVDLYFSPQQCRRERLNFGFLASNFRQYCGTFTGSIRLQNGEKLQLDQVPGLAEDHFARW</sequence>
<protein>
    <submittedName>
        <fullName evidence="1">DUF2804 domain-containing protein</fullName>
    </submittedName>
</protein>
<dbReference type="PANTHER" id="PTHR35868:SF4">
    <property type="entry name" value="DUF2804 DOMAIN-CONTAINING PROTEIN"/>
    <property type="match status" value="1"/>
</dbReference>
<keyword evidence="2" id="KW-1185">Reference proteome</keyword>
<dbReference type="InterPro" id="IPR021243">
    <property type="entry name" value="DUF2804"/>
</dbReference>
<accession>A0ABU8C3E8</accession>
<dbReference type="Pfam" id="PF10974">
    <property type="entry name" value="DUF2804"/>
    <property type="match status" value="1"/>
</dbReference>
<organism evidence="1 2">
    <name type="scientific">Rheinheimera muenzenbergensis</name>
    <dbReference type="NCBI Taxonomy" id="1193628"/>
    <lineage>
        <taxon>Bacteria</taxon>
        <taxon>Pseudomonadati</taxon>
        <taxon>Pseudomonadota</taxon>
        <taxon>Gammaproteobacteria</taxon>
        <taxon>Chromatiales</taxon>
        <taxon>Chromatiaceae</taxon>
        <taxon>Rheinheimera</taxon>
    </lineage>
</organism>
<dbReference type="EMBL" id="JALAAR010000002">
    <property type="protein sequence ID" value="MEH8016176.1"/>
    <property type="molecule type" value="Genomic_DNA"/>
</dbReference>
<evidence type="ECO:0000313" key="1">
    <source>
        <dbReference type="EMBL" id="MEH8016176.1"/>
    </source>
</evidence>
<dbReference type="Proteomes" id="UP001375382">
    <property type="component" value="Unassembled WGS sequence"/>
</dbReference>
<name>A0ABU8C3E8_9GAMM</name>
<reference evidence="1 2" key="1">
    <citation type="journal article" date="2023" name="Ecotoxicol. Environ. Saf.">
        <title>Mercury remediation potential of mercury-resistant strain Rheinheimera metallidurans sp. nov. isolated from a municipal waste dumping site.</title>
        <authorList>
            <person name="Yadav V."/>
            <person name="Manjhi A."/>
            <person name="Vadakedath N."/>
        </authorList>
    </citation>
    <scope>NUCLEOTIDE SEQUENCE [LARGE SCALE GENOMIC DNA]</scope>
    <source>
        <strain evidence="1 2">E-49</strain>
    </source>
</reference>
<comment type="caution">
    <text evidence="1">The sequence shown here is derived from an EMBL/GenBank/DDBJ whole genome shotgun (WGS) entry which is preliminary data.</text>
</comment>
<dbReference type="PANTHER" id="PTHR35868">
    <property type="entry name" value="DUF2804 DOMAIN-CONTAINING PROTEIN-RELATED"/>
    <property type="match status" value="1"/>
</dbReference>